<organism evidence="2 3">
    <name type="scientific">Discina gigas</name>
    <dbReference type="NCBI Taxonomy" id="1032678"/>
    <lineage>
        <taxon>Eukaryota</taxon>
        <taxon>Fungi</taxon>
        <taxon>Dikarya</taxon>
        <taxon>Ascomycota</taxon>
        <taxon>Pezizomycotina</taxon>
        <taxon>Pezizomycetes</taxon>
        <taxon>Pezizales</taxon>
        <taxon>Discinaceae</taxon>
        <taxon>Discina</taxon>
    </lineage>
</organism>
<comment type="caution">
    <text evidence="2">The sequence shown here is derived from an EMBL/GenBank/DDBJ whole genome shotgun (WGS) entry which is preliminary data.</text>
</comment>
<evidence type="ECO:0000313" key="3">
    <source>
        <dbReference type="Proteomes" id="UP001447188"/>
    </source>
</evidence>
<name>A0ABR3GDZ8_9PEZI</name>
<protein>
    <submittedName>
        <fullName evidence="2">Uncharacterized protein</fullName>
    </submittedName>
</protein>
<proteinExistence type="predicted"/>
<accession>A0ABR3GDZ8</accession>
<gene>
    <name evidence="2" type="ORF">Q9L58_006951</name>
</gene>
<evidence type="ECO:0000256" key="1">
    <source>
        <dbReference type="SAM" id="MobiDB-lite"/>
    </source>
</evidence>
<sequence>MQSPGTSRALCRIVESWLVAMPQNRWGDMRDKFSQCSVTASGSNGDDGDGGSDWVTARHSHHTANPSCCDMASYVLRQKIVIRRASIRYCVGGGEAENEAYDCVCGGGIERQWQKADSGSSEKLNDELYAILYSEDFWPYIEALRALISSDNSTAIIRYLLPNSSTRVCNLHAQGPPLQTARPRPRRDTAE</sequence>
<evidence type="ECO:0000313" key="2">
    <source>
        <dbReference type="EMBL" id="KAL0634144.1"/>
    </source>
</evidence>
<feature type="region of interest" description="Disordered" evidence="1">
    <location>
        <begin position="172"/>
        <end position="191"/>
    </location>
</feature>
<keyword evidence="3" id="KW-1185">Reference proteome</keyword>
<reference evidence="2 3" key="1">
    <citation type="submission" date="2024-02" db="EMBL/GenBank/DDBJ databases">
        <title>Discinaceae phylogenomics.</title>
        <authorList>
            <person name="Dirks A.C."/>
            <person name="James T.Y."/>
        </authorList>
    </citation>
    <scope>NUCLEOTIDE SEQUENCE [LARGE SCALE GENOMIC DNA]</scope>
    <source>
        <strain evidence="2 3">ACD0624</strain>
    </source>
</reference>
<dbReference type="Proteomes" id="UP001447188">
    <property type="component" value="Unassembled WGS sequence"/>
</dbReference>
<dbReference type="EMBL" id="JBBBZM010000103">
    <property type="protein sequence ID" value="KAL0634144.1"/>
    <property type="molecule type" value="Genomic_DNA"/>
</dbReference>